<dbReference type="OMA" id="IRTSVVC"/>
<dbReference type="InterPro" id="IPR014710">
    <property type="entry name" value="RmlC-like_jellyroll"/>
</dbReference>
<dbReference type="PANTHER" id="PTHR11635">
    <property type="entry name" value="CAMP-DEPENDENT PROTEIN KINASE REGULATORY CHAIN"/>
    <property type="match status" value="1"/>
</dbReference>
<reference evidence="4" key="1">
    <citation type="submission" date="2014-09" db="EMBL/GenBank/DDBJ databases">
        <authorList>
            <person name="Sharma Rahul"/>
            <person name="Thines Marco"/>
        </authorList>
    </citation>
    <scope>NUCLEOTIDE SEQUENCE [LARGE SCALE GENOMIC DNA]</scope>
</reference>
<dbReference type="Proteomes" id="UP000054928">
    <property type="component" value="Unassembled WGS sequence"/>
</dbReference>
<dbReference type="CDD" id="cd00038">
    <property type="entry name" value="CAP_ED"/>
    <property type="match status" value="2"/>
</dbReference>
<evidence type="ECO:0000256" key="1">
    <source>
        <dbReference type="SAM" id="MobiDB-lite"/>
    </source>
</evidence>
<feature type="domain" description="Cyclic nucleotide-binding" evidence="2">
    <location>
        <begin position="37"/>
        <end position="165"/>
    </location>
</feature>
<organism evidence="3 4">
    <name type="scientific">Plasmopara halstedii</name>
    <name type="common">Downy mildew of sunflower</name>
    <dbReference type="NCBI Taxonomy" id="4781"/>
    <lineage>
        <taxon>Eukaryota</taxon>
        <taxon>Sar</taxon>
        <taxon>Stramenopiles</taxon>
        <taxon>Oomycota</taxon>
        <taxon>Peronosporomycetes</taxon>
        <taxon>Peronosporales</taxon>
        <taxon>Peronosporaceae</taxon>
        <taxon>Plasmopara</taxon>
    </lineage>
</organism>
<feature type="region of interest" description="Disordered" evidence="1">
    <location>
        <begin position="843"/>
        <end position="909"/>
    </location>
</feature>
<dbReference type="SUPFAM" id="SSF51206">
    <property type="entry name" value="cAMP-binding domain-like"/>
    <property type="match status" value="3"/>
</dbReference>
<dbReference type="Gene3D" id="2.60.120.10">
    <property type="entry name" value="Jelly Rolls"/>
    <property type="match status" value="3"/>
</dbReference>
<dbReference type="InterPro" id="IPR018488">
    <property type="entry name" value="cNMP-bd_CS"/>
</dbReference>
<keyword evidence="3" id="KW-0808">Transferase</keyword>
<dbReference type="GO" id="GO:0005952">
    <property type="term" value="C:cAMP-dependent protein kinase complex"/>
    <property type="evidence" value="ECO:0007669"/>
    <property type="project" value="InterPro"/>
</dbReference>
<dbReference type="OrthoDB" id="166212at2759"/>
<dbReference type="PROSITE" id="PS00889">
    <property type="entry name" value="CNMP_BINDING_2"/>
    <property type="match status" value="1"/>
</dbReference>
<evidence type="ECO:0000259" key="2">
    <source>
        <dbReference type="PROSITE" id="PS50042"/>
    </source>
</evidence>
<dbReference type="EMBL" id="CCYD01000645">
    <property type="protein sequence ID" value="CEG42693.1"/>
    <property type="molecule type" value="Genomic_DNA"/>
</dbReference>
<sequence length="909" mass="103062">MNHEKDQELLTIRKTQFLRHVPILTHVIKEGLCSERQIVRAFDFLSFNDGEYLYRQGQNNRDVFFIDEGKVSITQRRRSRATSIVRSIGSLTLDSNIQPLVPRRNLRKRSQLEAEMEIQLYQLEQFEYCGEETFLQGMETRGLNAVAIGNVTCFLLLETAFQRLFATVHELMLYRHYLRIHGILLHHRIFHHFSIRERQYLIDHSTLEEYHDKDRIIQQAVGNVLCLVISRKIYVEASHLQGSQGLNADIEALFAMSLIEEWLLITRTRHLHLANPSVSRYLTTFVKKFKAAYLQKFEGKTLYLDLLRRLVIDPTLGNEFPFVSDRVGSDQSSSALSIIRFETRRILSLRPLDRSPFETSFLARLLESTAFVTKFERPIEIDQLTLARGIGRYATFLTIAKDTFLFRQGKFESRAFLILRGKIEIVNEECDSLQLETSSKSYDVLATLSAGDSFGELSLVTRLQRSASALAPCESDLLVFERAHLQALITLLPGVSIQHAMVKRAELLATLDFLRSSDFPQCIRLAHDIQEKMYDRRHTFLYDPIELRTLYIVKSGEVAVYLRQMVPVNDGTSQKEVLVRVATIGPREVFGVAVASATATVLDTNVLEIPRNSNTIVPSHVASCSISDLHAQEYIAATLASVTTTTIAMKPVGLDDLAQTVYMCITPVQMLELSEIGWKRLSLSSLSNIRHTLLERHRYNLETVEKQMQQGNIVYYSVEKPWQVISTIAVGKRDPKDGILEPVLITQLSRRVKDKKLQKQHQELTSLSIVAASPFKDPSQLITSPILTESRRRSLFSLSIGQNLASFSNDSPSSLSPTHTMHLNGSFKSKNSLLVISPNTSPVSNIQARSGSGHFLPSSSPSRRGSIGIASPRPRRFTSPKQDTTRSPSEVSDKDCEIMWKSPRRPSAN</sequence>
<evidence type="ECO:0000313" key="3">
    <source>
        <dbReference type="EMBL" id="CEG42693.1"/>
    </source>
</evidence>
<dbReference type="AlphaFoldDB" id="A0A0P1ANQ0"/>
<dbReference type="RefSeq" id="XP_024579062.1">
    <property type="nucleotide sequence ID" value="XM_024728601.1"/>
</dbReference>
<feature type="domain" description="Cyclic nucleotide-binding" evidence="2">
    <location>
        <begin position="513"/>
        <end position="608"/>
    </location>
</feature>
<dbReference type="PROSITE" id="PS50042">
    <property type="entry name" value="CNMP_BINDING_3"/>
    <property type="match status" value="3"/>
</dbReference>
<proteinExistence type="predicted"/>
<dbReference type="InterPro" id="IPR018490">
    <property type="entry name" value="cNMP-bd_dom_sf"/>
</dbReference>
<dbReference type="Pfam" id="PF00027">
    <property type="entry name" value="cNMP_binding"/>
    <property type="match status" value="1"/>
</dbReference>
<dbReference type="STRING" id="4781.A0A0P1ANQ0"/>
<protein>
    <submittedName>
        <fullName evidence="3">Tkl protein kinase</fullName>
    </submittedName>
</protein>
<dbReference type="GO" id="GO:0005829">
    <property type="term" value="C:cytosol"/>
    <property type="evidence" value="ECO:0007669"/>
    <property type="project" value="TreeGrafter"/>
</dbReference>
<dbReference type="GeneID" id="36408002"/>
<keyword evidence="3" id="KW-0418">Kinase</keyword>
<accession>A0A0P1ANQ0</accession>
<name>A0A0P1ANQ0_PLAHL</name>
<feature type="domain" description="Cyclic nucleotide-binding" evidence="2">
    <location>
        <begin position="405"/>
        <end position="489"/>
    </location>
</feature>
<dbReference type="GO" id="GO:0016301">
    <property type="term" value="F:kinase activity"/>
    <property type="evidence" value="ECO:0007669"/>
    <property type="project" value="UniProtKB-KW"/>
</dbReference>
<dbReference type="PANTHER" id="PTHR11635:SF152">
    <property type="entry name" value="CAMP-DEPENDENT PROTEIN KINASE TYPE I REGULATORY SUBUNIT-RELATED"/>
    <property type="match status" value="1"/>
</dbReference>
<dbReference type="InterPro" id="IPR000595">
    <property type="entry name" value="cNMP-bd_dom"/>
</dbReference>
<keyword evidence="4" id="KW-1185">Reference proteome</keyword>
<evidence type="ECO:0000313" key="4">
    <source>
        <dbReference type="Proteomes" id="UP000054928"/>
    </source>
</evidence>
<dbReference type="InterPro" id="IPR050503">
    <property type="entry name" value="cAMP-dep_PK_reg_su-like"/>
</dbReference>
<feature type="compositionally biased region" description="Low complexity" evidence="1">
    <location>
        <begin position="857"/>
        <end position="869"/>
    </location>
</feature>
<feature type="compositionally biased region" description="Polar residues" evidence="1">
    <location>
        <begin position="879"/>
        <end position="890"/>
    </location>
</feature>